<dbReference type="GO" id="GO:0008270">
    <property type="term" value="F:zinc ion binding"/>
    <property type="evidence" value="ECO:0007669"/>
    <property type="project" value="UniProtKB-KW"/>
</dbReference>
<accession>A0A9P4YX09</accession>
<dbReference type="PANTHER" id="PTHR46174:SF1">
    <property type="entry name" value="CXXC-TYPE ZINC FINGER PROTEIN 1"/>
    <property type="match status" value="1"/>
</dbReference>
<dbReference type="PROSITE" id="PS50016">
    <property type="entry name" value="ZF_PHD_2"/>
    <property type="match status" value="1"/>
</dbReference>
<evidence type="ECO:0000256" key="4">
    <source>
        <dbReference type="ARBA" id="ARBA00022833"/>
    </source>
</evidence>
<dbReference type="RefSeq" id="XP_035323062.1">
    <property type="nucleotide sequence ID" value="XM_035467050.1"/>
</dbReference>
<evidence type="ECO:0000313" key="10">
    <source>
        <dbReference type="Proteomes" id="UP000749293"/>
    </source>
</evidence>
<reference evidence="9" key="1">
    <citation type="submission" date="2020-03" db="EMBL/GenBank/DDBJ databases">
        <title>Site-based positive gene gene selection in Geosmithia morbida across the United States reveals a broad range of putative effectors and factors for local host and environmental adapation.</title>
        <authorList>
            <person name="Onufrak A."/>
            <person name="Murdoch R.W."/>
            <person name="Gazis R."/>
            <person name="Huff M."/>
            <person name="Staton M."/>
            <person name="Klingeman W."/>
            <person name="Hadziabdic D."/>
        </authorList>
    </citation>
    <scope>NUCLEOTIDE SEQUENCE</scope>
    <source>
        <strain evidence="9">1262</strain>
    </source>
</reference>
<evidence type="ECO:0000256" key="6">
    <source>
        <dbReference type="PROSITE-ProRule" id="PRU00146"/>
    </source>
</evidence>
<dbReference type="AlphaFoldDB" id="A0A9P4YX09"/>
<dbReference type="PROSITE" id="PS01359">
    <property type="entry name" value="ZF_PHD_1"/>
    <property type="match status" value="1"/>
</dbReference>
<keyword evidence="2" id="KW-0479">Metal-binding</keyword>
<dbReference type="InterPro" id="IPR019787">
    <property type="entry name" value="Znf_PHD-finger"/>
</dbReference>
<gene>
    <name evidence="9" type="ORF">GMORB2_5076</name>
</gene>
<keyword evidence="4" id="KW-0862">Zinc</keyword>
<dbReference type="InterPro" id="IPR013083">
    <property type="entry name" value="Znf_RING/FYVE/PHD"/>
</dbReference>
<evidence type="ECO:0000313" key="9">
    <source>
        <dbReference type="EMBL" id="KAF4124410.1"/>
    </source>
</evidence>
<dbReference type="PANTHER" id="PTHR46174">
    <property type="entry name" value="CXXC-TYPE ZINC FINGER PROTEIN 1"/>
    <property type="match status" value="1"/>
</dbReference>
<feature type="domain" description="PHD-type" evidence="8">
    <location>
        <begin position="58"/>
        <end position="109"/>
    </location>
</feature>
<evidence type="ECO:0000256" key="5">
    <source>
        <dbReference type="ARBA" id="ARBA00023242"/>
    </source>
</evidence>
<evidence type="ECO:0000256" key="2">
    <source>
        <dbReference type="ARBA" id="ARBA00022723"/>
    </source>
</evidence>
<keyword evidence="3 6" id="KW-0863">Zinc-finger</keyword>
<comment type="caution">
    <text evidence="9">The sequence shown here is derived from an EMBL/GenBank/DDBJ whole genome shotgun (WGS) entry which is preliminary data.</text>
</comment>
<dbReference type="GO" id="GO:0048188">
    <property type="term" value="C:Set1C/COMPASS complex"/>
    <property type="evidence" value="ECO:0007669"/>
    <property type="project" value="InterPro"/>
</dbReference>
<dbReference type="InterPro" id="IPR001965">
    <property type="entry name" value="Znf_PHD"/>
</dbReference>
<dbReference type="GO" id="GO:0045893">
    <property type="term" value="P:positive regulation of DNA-templated transcription"/>
    <property type="evidence" value="ECO:0007669"/>
    <property type="project" value="TreeGrafter"/>
</dbReference>
<keyword evidence="5" id="KW-0539">Nucleus</keyword>
<keyword evidence="10" id="KW-1185">Reference proteome</keyword>
<name>A0A9P4YX09_9HYPO</name>
<dbReference type="InterPro" id="IPR019786">
    <property type="entry name" value="Zinc_finger_PHD-type_CS"/>
</dbReference>
<dbReference type="InterPro" id="IPR011011">
    <property type="entry name" value="Znf_FYVE_PHD"/>
</dbReference>
<evidence type="ECO:0000259" key="8">
    <source>
        <dbReference type="PROSITE" id="PS50016"/>
    </source>
</evidence>
<feature type="region of interest" description="Disordered" evidence="7">
    <location>
        <begin position="1"/>
        <end position="55"/>
    </location>
</feature>
<feature type="region of interest" description="Disordered" evidence="7">
    <location>
        <begin position="306"/>
        <end position="340"/>
    </location>
</feature>
<organism evidence="9 10">
    <name type="scientific">Geosmithia morbida</name>
    <dbReference type="NCBI Taxonomy" id="1094350"/>
    <lineage>
        <taxon>Eukaryota</taxon>
        <taxon>Fungi</taxon>
        <taxon>Dikarya</taxon>
        <taxon>Ascomycota</taxon>
        <taxon>Pezizomycotina</taxon>
        <taxon>Sordariomycetes</taxon>
        <taxon>Hypocreomycetidae</taxon>
        <taxon>Hypocreales</taxon>
        <taxon>Bionectriaceae</taxon>
        <taxon>Geosmithia</taxon>
    </lineage>
</organism>
<protein>
    <submittedName>
        <fullName evidence="9">COMPASS component SPP1</fullName>
    </submittedName>
</protein>
<evidence type="ECO:0000256" key="3">
    <source>
        <dbReference type="ARBA" id="ARBA00022771"/>
    </source>
</evidence>
<dbReference type="Proteomes" id="UP000749293">
    <property type="component" value="Unassembled WGS sequence"/>
</dbReference>
<feature type="compositionally biased region" description="Acidic residues" evidence="7">
    <location>
        <begin position="46"/>
        <end position="55"/>
    </location>
</feature>
<dbReference type="Pfam" id="PF00628">
    <property type="entry name" value="PHD"/>
    <property type="match status" value="1"/>
</dbReference>
<dbReference type="CDD" id="cd15552">
    <property type="entry name" value="PHD_PHF3_like"/>
    <property type="match status" value="1"/>
</dbReference>
<dbReference type="InterPro" id="IPR037869">
    <property type="entry name" value="Spp1/CFP1"/>
</dbReference>
<evidence type="ECO:0000256" key="1">
    <source>
        <dbReference type="ARBA" id="ARBA00004123"/>
    </source>
</evidence>
<comment type="subcellular location">
    <subcellularLocation>
        <location evidence="1">Nucleus</location>
    </subcellularLocation>
</comment>
<sequence length="409" mass="44964">MEGSSPAGEQPARLIKSEVATTTTPIEPPNSGSSKTPAAAGGDEAMMMEDGSDESDNGPYCLCRGPDDHRWMICCERCEDWFHGECINLDKSIGESLIEKFVCPNCTTESVSTIYKKTCSLPSCRKPARIALGGSAGSTEQSVFCSDEHTQAWWEHILARMPRDRSRTGLTDQLTQEEFMALLSSGLATIGSDGMLRLATMPFQDGAQLLDKAEGSADDPMLQIMTEEERSFLDSSASSRYQLAQEMLLCDHMITLIELAQKRRRAAIDAGRIGDDICGYDDRLDTISARDAFAAFVKSPEGETVFRDQHLGNPPAPPGQSNADSTEDGGGVGDDDDDGMTRGMCTRKRCKAHSGWQKMLVFGVKYQIRELAEQASEVSDEERVVKEAATERWRRKEAERNWVEVIDGC</sequence>
<evidence type="ECO:0000256" key="7">
    <source>
        <dbReference type="SAM" id="MobiDB-lite"/>
    </source>
</evidence>
<feature type="compositionally biased region" description="Polar residues" evidence="7">
    <location>
        <begin position="19"/>
        <end position="36"/>
    </location>
</feature>
<dbReference type="SMART" id="SM00249">
    <property type="entry name" value="PHD"/>
    <property type="match status" value="1"/>
</dbReference>
<dbReference type="Gene3D" id="3.30.40.10">
    <property type="entry name" value="Zinc/RING finger domain, C3HC4 (zinc finger)"/>
    <property type="match status" value="1"/>
</dbReference>
<dbReference type="SUPFAM" id="SSF57903">
    <property type="entry name" value="FYVE/PHD zinc finger"/>
    <property type="match status" value="1"/>
</dbReference>
<proteinExistence type="predicted"/>
<dbReference type="GeneID" id="55971304"/>
<dbReference type="OrthoDB" id="436852at2759"/>
<dbReference type="EMBL" id="JAANYQ010000004">
    <property type="protein sequence ID" value="KAF4124410.1"/>
    <property type="molecule type" value="Genomic_DNA"/>
</dbReference>